<dbReference type="EMBL" id="JBFARM010000005">
    <property type="protein sequence ID" value="MEV4287365.1"/>
    <property type="molecule type" value="Genomic_DNA"/>
</dbReference>
<keyword evidence="2" id="KW-1185">Reference proteome</keyword>
<evidence type="ECO:0000313" key="2">
    <source>
        <dbReference type="Proteomes" id="UP001552427"/>
    </source>
</evidence>
<name>A0ABV3H5B4_9ACTN</name>
<reference evidence="1 2" key="1">
    <citation type="submission" date="2024-06" db="EMBL/GenBank/DDBJ databases">
        <title>The Natural Products Discovery Center: Release of the First 8490 Sequenced Strains for Exploring Actinobacteria Biosynthetic Diversity.</title>
        <authorList>
            <person name="Kalkreuter E."/>
            <person name="Kautsar S.A."/>
            <person name="Yang D."/>
            <person name="Bader C.D."/>
            <person name="Teijaro C.N."/>
            <person name="Fluegel L."/>
            <person name="Davis C.M."/>
            <person name="Simpson J.R."/>
            <person name="Lauterbach L."/>
            <person name="Steele A.D."/>
            <person name="Gui C."/>
            <person name="Meng S."/>
            <person name="Li G."/>
            <person name="Viehrig K."/>
            <person name="Ye F."/>
            <person name="Su P."/>
            <person name="Kiefer A.F."/>
            <person name="Nichols A."/>
            <person name="Cepeda A.J."/>
            <person name="Yan W."/>
            <person name="Fan B."/>
            <person name="Jiang Y."/>
            <person name="Adhikari A."/>
            <person name="Zheng C.-J."/>
            <person name="Schuster L."/>
            <person name="Cowan T.M."/>
            <person name="Smanski M.J."/>
            <person name="Chevrette M.G."/>
            <person name="De Carvalho L.P.S."/>
            <person name="Shen B."/>
        </authorList>
    </citation>
    <scope>NUCLEOTIDE SEQUENCE [LARGE SCALE GENOMIC DNA]</scope>
    <source>
        <strain evidence="1 2">NPDC049574</strain>
    </source>
</reference>
<proteinExistence type="predicted"/>
<dbReference type="Proteomes" id="UP001552427">
    <property type="component" value="Unassembled WGS sequence"/>
</dbReference>
<accession>A0ABV3H5B4</accession>
<comment type="caution">
    <text evidence="1">The sequence shown here is derived from an EMBL/GenBank/DDBJ whole genome shotgun (WGS) entry which is preliminary data.</text>
</comment>
<evidence type="ECO:0000313" key="1">
    <source>
        <dbReference type="EMBL" id="MEV4287365.1"/>
    </source>
</evidence>
<protein>
    <submittedName>
        <fullName evidence="1">Uncharacterized protein</fullName>
    </submittedName>
</protein>
<gene>
    <name evidence="1" type="ORF">AB0K40_17815</name>
</gene>
<dbReference type="RefSeq" id="WP_364450741.1">
    <property type="nucleotide sequence ID" value="NZ_JBFARM010000005.1"/>
</dbReference>
<organism evidence="1 2">
    <name type="scientific">Nonomuraea bangladeshensis</name>
    <dbReference type="NCBI Taxonomy" id="404385"/>
    <lineage>
        <taxon>Bacteria</taxon>
        <taxon>Bacillati</taxon>
        <taxon>Actinomycetota</taxon>
        <taxon>Actinomycetes</taxon>
        <taxon>Streptosporangiales</taxon>
        <taxon>Streptosporangiaceae</taxon>
        <taxon>Nonomuraea</taxon>
    </lineage>
</organism>
<sequence>MPYMPASSREELRVSWGPGLDGFPVQIAVVLETAGEPSDDDYHAASWAGEDAVLLIGAGSDVELAAGEYVVWTRLEAASQQPVRRSGLLTVGTP</sequence>